<name>F0Z6X3_DICPU</name>
<evidence type="ECO:0000256" key="1">
    <source>
        <dbReference type="SAM" id="Coils"/>
    </source>
</evidence>
<feature type="signal peptide" evidence="2">
    <location>
        <begin position="1"/>
        <end position="19"/>
    </location>
</feature>
<feature type="coiled-coil region" evidence="1">
    <location>
        <begin position="33"/>
        <end position="67"/>
    </location>
</feature>
<evidence type="ECO:0000313" key="3">
    <source>
        <dbReference type="EMBL" id="EGC40229.1"/>
    </source>
</evidence>
<keyword evidence="2" id="KW-0732">Signal</keyword>
<dbReference type="Proteomes" id="UP000001064">
    <property type="component" value="Unassembled WGS sequence"/>
</dbReference>
<protein>
    <submittedName>
        <fullName evidence="3">Uncharacterized protein</fullName>
    </submittedName>
</protein>
<accession>F0Z6X3</accession>
<dbReference type="GeneID" id="10503597"/>
<dbReference type="EMBL" id="GL870944">
    <property type="protein sequence ID" value="EGC40229.1"/>
    <property type="molecule type" value="Genomic_DNA"/>
</dbReference>
<reference evidence="4" key="1">
    <citation type="journal article" date="2011" name="Genome Biol.">
        <title>Comparative genomics of the social amoebae Dictyostelium discoideum and Dictyostelium purpureum.</title>
        <authorList>
            <consortium name="US DOE Joint Genome Institute (JGI-PGF)"/>
            <person name="Sucgang R."/>
            <person name="Kuo A."/>
            <person name="Tian X."/>
            <person name="Salerno W."/>
            <person name="Parikh A."/>
            <person name="Feasley C.L."/>
            <person name="Dalin E."/>
            <person name="Tu H."/>
            <person name="Huang E."/>
            <person name="Barry K."/>
            <person name="Lindquist E."/>
            <person name="Shapiro H."/>
            <person name="Bruce D."/>
            <person name="Schmutz J."/>
            <person name="Salamov A."/>
            <person name="Fey P."/>
            <person name="Gaudet P."/>
            <person name="Anjard C."/>
            <person name="Babu M.M."/>
            <person name="Basu S."/>
            <person name="Bushmanova Y."/>
            <person name="van der Wel H."/>
            <person name="Katoh-Kurasawa M."/>
            <person name="Dinh C."/>
            <person name="Coutinho P.M."/>
            <person name="Saito T."/>
            <person name="Elias M."/>
            <person name="Schaap P."/>
            <person name="Kay R.R."/>
            <person name="Henrissat B."/>
            <person name="Eichinger L."/>
            <person name="Rivero F."/>
            <person name="Putnam N.H."/>
            <person name="West C.M."/>
            <person name="Loomis W.F."/>
            <person name="Chisholm R.L."/>
            <person name="Shaulsky G."/>
            <person name="Strassmann J.E."/>
            <person name="Queller D.C."/>
            <person name="Kuspa A."/>
            <person name="Grigoriev I.V."/>
        </authorList>
    </citation>
    <scope>NUCLEOTIDE SEQUENCE [LARGE SCALE GENOMIC DNA]</scope>
    <source>
        <strain evidence="4">QSDP1</strain>
    </source>
</reference>
<dbReference type="KEGG" id="dpp:DICPUDRAFT_74147"/>
<sequence length="101" mass="11923">MDFFNFGFFFFVVVICILSQENNIEQCKLVKERDSLNAKLENQFSKSNQLQEKILEKDQIIQMLEKKLLSEQIAVVQLSCEHKQTLDILNLRSLWIRSIPC</sequence>
<dbReference type="RefSeq" id="XP_003283165.1">
    <property type="nucleotide sequence ID" value="XM_003283117.1"/>
</dbReference>
<dbReference type="VEuPathDB" id="AmoebaDB:DICPUDRAFT_74147"/>
<keyword evidence="4" id="KW-1185">Reference proteome</keyword>
<feature type="chain" id="PRO_5003264959" evidence="2">
    <location>
        <begin position="20"/>
        <end position="101"/>
    </location>
</feature>
<dbReference type="AlphaFoldDB" id="F0Z6X3"/>
<gene>
    <name evidence="3" type="ORF">DICPUDRAFT_74147</name>
</gene>
<proteinExistence type="predicted"/>
<evidence type="ECO:0000256" key="2">
    <source>
        <dbReference type="SAM" id="SignalP"/>
    </source>
</evidence>
<organism evidence="3 4">
    <name type="scientific">Dictyostelium purpureum</name>
    <name type="common">Slime mold</name>
    <dbReference type="NCBI Taxonomy" id="5786"/>
    <lineage>
        <taxon>Eukaryota</taxon>
        <taxon>Amoebozoa</taxon>
        <taxon>Evosea</taxon>
        <taxon>Eumycetozoa</taxon>
        <taxon>Dictyostelia</taxon>
        <taxon>Dictyosteliales</taxon>
        <taxon>Dictyosteliaceae</taxon>
        <taxon>Dictyostelium</taxon>
    </lineage>
</organism>
<evidence type="ECO:0000313" key="4">
    <source>
        <dbReference type="Proteomes" id="UP000001064"/>
    </source>
</evidence>
<dbReference type="InParanoid" id="F0Z6X3"/>
<keyword evidence="1" id="KW-0175">Coiled coil</keyword>